<dbReference type="Pfam" id="PF02107">
    <property type="entry name" value="FlgH"/>
    <property type="match status" value="1"/>
</dbReference>
<dbReference type="AlphaFoldDB" id="A0A7C9IY97"/>
<evidence type="ECO:0000256" key="8">
    <source>
        <dbReference type="SAM" id="MobiDB-lite"/>
    </source>
</evidence>
<dbReference type="GO" id="GO:0009427">
    <property type="term" value="C:bacterial-type flagellum basal body, distal rod, L ring"/>
    <property type="evidence" value="ECO:0007669"/>
    <property type="project" value="InterPro"/>
</dbReference>
<dbReference type="HAMAP" id="MF_00415">
    <property type="entry name" value="FlgH"/>
    <property type="match status" value="1"/>
</dbReference>
<accession>A0A7C9IY97</accession>
<comment type="function">
    <text evidence="1 7">Assembles around the rod to form the L-ring and probably protects the motor/basal body from shearing forces during rotation.</text>
</comment>
<protein>
    <recommendedName>
        <fullName evidence="7">Flagellar L-ring protein</fullName>
    </recommendedName>
    <alternativeName>
        <fullName evidence="7">Basal body L-ring protein</fullName>
    </alternativeName>
</protein>
<evidence type="ECO:0000256" key="1">
    <source>
        <dbReference type="ARBA" id="ARBA00002591"/>
    </source>
</evidence>
<name>A0A7C9IY97_9BACT</name>
<proteinExistence type="inferred from homology"/>
<evidence type="ECO:0000256" key="4">
    <source>
        <dbReference type="ARBA" id="ARBA00023136"/>
    </source>
</evidence>
<keyword evidence="3 9" id="KW-0732">Signal</keyword>
<evidence type="ECO:0000256" key="5">
    <source>
        <dbReference type="ARBA" id="ARBA00023143"/>
    </source>
</evidence>
<dbReference type="OrthoDB" id="9789227at2"/>
<evidence type="ECO:0000256" key="2">
    <source>
        <dbReference type="ARBA" id="ARBA00006929"/>
    </source>
</evidence>
<evidence type="ECO:0000256" key="9">
    <source>
        <dbReference type="SAM" id="SignalP"/>
    </source>
</evidence>
<dbReference type="PANTHER" id="PTHR34933:SF1">
    <property type="entry name" value="FLAGELLAR L-RING PROTEIN"/>
    <property type="match status" value="1"/>
</dbReference>
<evidence type="ECO:0000256" key="7">
    <source>
        <dbReference type="HAMAP-Rule" id="MF_00415"/>
    </source>
</evidence>
<dbReference type="GO" id="GO:0003774">
    <property type="term" value="F:cytoskeletal motor activity"/>
    <property type="evidence" value="ECO:0007669"/>
    <property type="project" value="InterPro"/>
</dbReference>
<dbReference type="PANTHER" id="PTHR34933">
    <property type="entry name" value="FLAGELLAR L-RING PROTEIN"/>
    <property type="match status" value="1"/>
</dbReference>
<sequence>MIRNNLIPLFLAAAALAAQTACVPATKQAAPMPQLTPAAAKAPPPADNPGSIYSQNQPTFLFDDTRARRIGDILTVNIVDTSKSDLKAETKNDKTSSTNLGVQSYFGNKETTGNLSGQLGGPAFGMKGLIGSDPQVQASIAEKFQSKGETKRESAVTASIGCRIVNILPGGVMQVEGARQTRVNNENQIIVIRGLVRPIDIGPLNTVPSTQLADCQIEYYGEGDLADRQKSGWLTRILDNVWPF</sequence>
<feature type="region of interest" description="Disordered" evidence="8">
    <location>
        <begin position="36"/>
        <end position="57"/>
    </location>
</feature>
<dbReference type="NCBIfam" id="NF009336">
    <property type="entry name" value="PRK12696.1"/>
    <property type="match status" value="1"/>
</dbReference>
<gene>
    <name evidence="7 10" type="primary">flgH</name>
    <name evidence="10" type="ORF">GTA51_17150</name>
</gene>
<keyword evidence="10" id="KW-0282">Flagellum</keyword>
<comment type="subunit">
    <text evidence="7">The basal body constitutes a major portion of the flagellar organelle and consists of four rings (L,P,S, and M) mounted on a central rod.</text>
</comment>
<dbReference type="Proteomes" id="UP000482487">
    <property type="component" value="Unassembled WGS sequence"/>
</dbReference>
<keyword evidence="10" id="KW-0969">Cilium</keyword>
<dbReference type="EMBL" id="WVUD01000044">
    <property type="protein sequence ID" value="MYL84842.1"/>
    <property type="molecule type" value="Genomic_DNA"/>
</dbReference>
<organism evidence="10 11">
    <name type="scientific">Solidesulfovibrio aerotolerans</name>
    <dbReference type="NCBI Taxonomy" id="295255"/>
    <lineage>
        <taxon>Bacteria</taxon>
        <taxon>Pseudomonadati</taxon>
        <taxon>Thermodesulfobacteriota</taxon>
        <taxon>Desulfovibrionia</taxon>
        <taxon>Desulfovibrionales</taxon>
        <taxon>Desulfovibrionaceae</taxon>
        <taxon>Solidesulfovibrio</taxon>
    </lineage>
</organism>
<reference evidence="10 11" key="1">
    <citation type="submission" date="2020-01" db="EMBL/GenBank/DDBJ databases">
        <title>Genome sequence of Desulfovibrio aerotolerans DSM 16695(T).</title>
        <authorList>
            <person name="Karnachuk O."/>
            <person name="Avakyan M."/>
            <person name="Mardanov A."/>
            <person name="Kadnikov V."/>
            <person name="Ravin N."/>
        </authorList>
    </citation>
    <scope>NUCLEOTIDE SEQUENCE [LARGE SCALE GENOMIC DNA]</scope>
    <source>
        <strain evidence="10 11">DSM 16695</strain>
    </source>
</reference>
<evidence type="ECO:0000313" key="10">
    <source>
        <dbReference type="EMBL" id="MYL84842.1"/>
    </source>
</evidence>
<dbReference type="GO" id="GO:0071973">
    <property type="term" value="P:bacterial-type flagellum-dependent cell motility"/>
    <property type="evidence" value="ECO:0007669"/>
    <property type="project" value="InterPro"/>
</dbReference>
<keyword evidence="6 7" id="KW-0998">Cell outer membrane</keyword>
<keyword evidence="5 7" id="KW-0975">Bacterial flagellum</keyword>
<keyword evidence="11" id="KW-1185">Reference proteome</keyword>
<keyword evidence="4 7" id="KW-0472">Membrane</keyword>
<dbReference type="InterPro" id="IPR000527">
    <property type="entry name" value="Flag_Lring"/>
</dbReference>
<evidence type="ECO:0000313" key="11">
    <source>
        <dbReference type="Proteomes" id="UP000482487"/>
    </source>
</evidence>
<comment type="similarity">
    <text evidence="2 7">Belongs to the FlgH family.</text>
</comment>
<evidence type="ECO:0000256" key="6">
    <source>
        <dbReference type="ARBA" id="ARBA00023237"/>
    </source>
</evidence>
<dbReference type="GO" id="GO:0009279">
    <property type="term" value="C:cell outer membrane"/>
    <property type="evidence" value="ECO:0007669"/>
    <property type="project" value="UniProtKB-SubCell"/>
</dbReference>
<feature type="signal peptide" evidence="9">
    <location>
        <begin position="1"/>
        <end position="20"/>
    </location>
</feature>
<comment type="subcellular location">
    <subcellularLocation>
        <location evidence="7">Cell outer membrane</location>
    </subcellularLocation>
    <subcellularLocation>
        <location evidence="7">Bacterial flagellum basal body</location>
    </subcellularLocation>
</comment>
<keyword evidence="10" id="KW-0966">Cell projection</keyword>
<comment type="caution">
    <text evidence="10">The sequence shown here is derived from an EMBL/GenBank/DDBJ whole genome shotgun (WGS) entry which is preliminary data.</text>
</comment>
<evidence type="ECO:0000256" key="3">
    <source>
        <dbReference type="ARBA" id="ARBA00022729"/>
    </source>
</evidence>
<feature type="chain" id="PRO_5028863276" description="Flagellar L-ring protein" evidence="9">
    <location>
        <begin position="21"/>
        <end position="244"/>
    </location>
</feature>
<dbReference type="RefSeq" id="WP_160963239.1">
    <property type="nucleotide sequence ID" value="NZ_WVUD01000044.1"/>
</dbReference>